<feature type="region of interest" description="Disordered" evidence="2">
    <location>
        <begin position="1"/>
        <end position="28"/>
    </location>
</feature>
<evidence type="ECO:0000256" key="1">
    <source>
        <dbReference type="SAM" id="Coils"/>
    </source>
</evidence>
<dbReference type="Proteomes" id="UP000663866">
    <property type="component" value="Unassembled WGS sequence"/>
</dbReference>
<reference evidence="3" key="1">
    <citation type="submission" date="2021-02" db="EMBL/GenBank/DDBJ databases">
        <authorList>
            <person name="Nowell W R."/>
        </authorList>
    </citation>
    <scope>NUCLEOTIDE SEQUENCE</scope>
</reference>
<dbReference type="AlphaFoldDB" id="A0A820DM34"/>
<evidence type="ECO:0000313" key="3">
    <source>
        <dbReference type="EMBL" id="CAF4233871.1"/>
    </source>
</evidence>
<sequence length="267" mass="30752">MEREQKEKEGESSKRAINIGTDGDAGQLNKTTRRQCKTLCKSMRSKNRQQKPLVIVFYFDKGDVVISPCKRRMPRSKIEKNNLDESNLGKLLKSLITRINTFNCFVFASLADISNEIYRLDVNSPDHNDASPDHHDDLPDHNDDWPVHNDASPDHSDGSPVHNDASPDHNDASPDHNDASVDINMSLEDNQIIITLQNERKKTMDDFDRKIDKMNKKINKLIKEKRKKDNELLSIINEHIRVCKTKQRKKSNSTKKSIIHRGIKKNY</sequence>
<proteinExistence type="predicted"/>
<protein>
    <submittedName>
        <fullName evidence="3">Uncharacterized protein</fullName>
    </submittedName>
</protein>
<feature type="coiled-coil region" evidence="1">
    <location>
        <begin position="204"/>
        <end position="231"/>
    </location>
</feature>
<keyword evidence="1" id="KW-0175">Coiled coil</keyword>
<feature type="compositionally biased region" description="Basic and acidic residues" evidence="2">
    <location>
        <begin position="165"/>
        <end position="179"/>
    </location>
</feature>
<feature type="region of interest" description="Disordered" evidence="2">
    <location>
        <begin position="124"/>
        <end position="181"/>
    </location>
</feature>
<feature type="compositionally biased region" description="Basic and acidic residues" evidence="2">
    <location>
        <begin position="124"/>
        <end position="157"/>
    </location>
</feature>
<evidence type="ECO:0000256" key="2">
    <source>
        <dbReference type="SAM" id="MobiDB-lite"/>
    </source>
</evidence>
<name>A0A820DM34_9BILA</name>
<keyword evidence="4" id="KW-1185">Reference proteome</keyword>
<evidence type="ECO:0000313" key="4">
    <source>
        <dbReference type="Proteomes" id="UP000663866"/>
    </source>
</evidence>
<accession>A0A820DM34</accession>
<gene>
    <name evidence="3" type="ORF">OVN521_LOCUS28128</name>
</gene>
<organism evidence="3 4">
    <name type="scientific">Rotaria magnacalcarata</name>
    <dbReference type="NCBI Taxonomy" id="392030"/>
    <lineage>
        <taxon>Eukaryota</taxon>
        <taxon>Metazoa</taxon>
        <taxon>Spiralia</taxon>
        <taxon>Gnathifera</taxon>
        <taxon>Rotifera</taxon>
        <taxon>Eurotatoria</taxon>
        <taxon>Bdelloidea</taxon>
        <taxon>Philodinida</taxon>
        <taxon>Philodinidae</taxon>
        <taxon>Rotaria</taxon>
    </lineage>
</organism>
<comment type="caution">
    <text evidence="3">The sequence shown here is derived from an EMBL/GenBank/DDBJ whole genome shotgun (WGS) entry which is preliminary data.</text>
</comment>
<dbReference type="EMBL" id="CAJOBG010008061">
    <property type="protein sequence ID" value="CAF4233871.1"/>
    <property type="molecule type" value="Genomic_DNA"/>
</dbReference>
<feature type="region of interest" description="Disordered" evidence="2">
    <location>
        <begin position="248"/>
        <end position="267"/>
    </location>
</feature>
<feature type="compositionally biased region" description="Basic and acidic residues" evidence="2">
    <location>
        <begin position="1"/>
        <end position="14"/>
    </location>
</feature>